<evidence type="ECO:0000313" key="4">
    <source>
        <dbReference type="Proteomes" id="UP000462885"/>
    </source>
</evidence>
<name>A0A412LUF4_PHOVU</name>
<organism evidence="1 3">
    <name type="scientific">Phocaeicola vulgatus</name>
    <name type="common">Bacteroides vulgatus</name>
    <dbReference type="NCBI Taxonomy" id="821"/>
    <lineage>
        <taxon>Bacteria</taxon>
        <taxon>Pseudomonadati</taxon>
        <taxon>Bacteroidota</taxon>
        <taxon>Bacteroidia</taxon>
        <taxon>Bacteroidales</taxon>
        <taxon>Bacteroidaceae</taxon>
        <taxon>Phocaeicola</taxon>
    </lineage>
</organism>
<evidence type="ECO:0000313" key="1">
    <source>
        <dbReference type="EMBL" id="KAB3857748.1"/>
    </source>
</evidence>
<dbReference type="Proteomes" id="UP000462885">
    <property type="component" value="Unassembled WGS sequence"/>
</dbReference>
<proteinExistence type="predicted"/>
<dbReference type="AlphaFoldDB" id="A0A412LUF4"/>
<gene>
    <name evidence="2" type="ORF">F9Z94_15380</name>
    <name evidence="1" type="ORF">GAS29_07000</name>
</gene>
<reference evidence="1 3" key="1">
    <citation type="journal article" date="2019" name="Nat. Med.">
        <title>A library of human gut bacterial isolates paired with longitudinal multiomics data enables mechanistic microbiome research.</title>
        <authorList>
            <person name="Poyet M."/>
            <person name="Groussin M."/>
            <person name="Gibbons S.M."/>
            <person name="Avila-Pacheco J."/>
            <person name="Jiang X."/>
            <person name="Kearney S.M."/>
            <person name="Perrotta A.R."/>
            <person name="Berdy B."/>
            <person name="Zhao S."/>
            <person name="Lieberman T.D."/>
            <person name="Swanson P.K."/>
            <person name="Smith M."/>
            <person name="Roesemann S."/>
            <person name="Alexander J.E."/>
            <person name="Rich S.A."/>
            <person name="Livny J."/>
            <person name="Vlamakis H."/>
            <person name="Clish C."/>
            <person name="Bullock K."/>
            <person name="Deik A."/>
            <person name="Scott J."/>
            <person name="Pierce K.A."/>
            <person name="Xavier R.J."/>
            <person name="Alm E.J."/>
        </authorList>
    </citation>
    <scope>NUCLEOTIDE SEQUENCE [LARGE SCALE GENOMIC DNA]</scope>
    <source>
        <strain evidence="1 3">BIOML-A5</strain>
    </source>
</reference>
<protein>
    <submittedName>
        <fullName evidence="1">Uncharacterized protein</fullName>
    </submittedName>
</protein>
<dbReference type="EMBL" id="WCWW01000012">
    <property type="protein sequence ID" value="KAB3857748.1"/>
    <property type="molecule type" value="Genomic_DNA"/>
</dbReference>
<accession>A0A412LUF4</accession>
<dbReference type="Proteomes" id="UP000441522">
    <property type="component" value="Unassembled WGS sequence"/>
</dbReference>
<reference evidence="2 4" key="2">
    <citation type="submission" date="2019-10" db="EMBL/GenBank/DDBJ databases">
        <title>Genome Sequence and Assembly of iSURF_14.</title>
        <authorList>
            <person name="Wucher B.R."/>
            <person name="Ruoff K.L."/>
            <person name="Price C.E."/>
            <person name="Valls R.R."/>
            <person name="O'Toole G.A."/>
        </authorList>
    </citation>
    <scope>NUCLEOTIDE SEQUENCE [LARGE SCALE GENOMIC DNA]</scope>
    <source>
        <strain evidence="2 4">ANK132K_3B</strain>
    </source>
</reference>
<evidence type="ECO:0000313" key="3">
    <source>
        <dbReference type="Proteomes" id="UP000441522"/>
    </source>
</evidence>
<dbReference type="EMBL" id="WCIF01000018">
    <property type="protein sequence ID" value="KAB5435480.1"/>
    <property type="molecule type" value="Genomic_DNA"/>
</dbReference>
<comment type="caution">
    <text evidence="1">The sequence shown here is derived from an EMBL/GenBank/DDBJ whole genome shotgun (WGS) entry which is preliminary data.</text>
</comment>
<evidence type="ECO:0000313" key="2">
    <source>
        <dbReference type="EMBL" id="KAB5435480.1"/>
    </source>
</evidence>
<dbReference type="RefSeq" id="WP_005849333.1">
    <property type="nucleotide sequence ID" value="NZ_CP181423.1"/>
</dbReference>
<sequence length="127" mass="14746">MKIKEPEFTYNSCSQLAGLKRKLIASIEKEEDVEVLLQYASVMKQKQVVSPKSDEVYFAKLEERYGCLKDISMPCCFTEEELDVVIKASEKSVIVSDEECFLEQMFRHAIKWNRTVYLQMVHIAVLV</sequence>